<reference evidence="3" key="1">
    <citation type="journal article" date="2013" name="Nature">
        <title>Pan genome of the phytoplankton Emiliania underpins its global distribution.</title>
        <authorList>
            <person name="Read B.A."/>
            <person name="Kegel J."/>
            <person name="Klute M.J."/>
            <person name="Kuo A."/>
            <person name="Lefebvre S.C."/>
            <person name="Maumus F."/>
            <person name="Mayer C."/>
            <person name="Miller J."/>
            <person name="Monier A."/>
            <person name="Salamov A."/>
            <person name="Young J."/>
            <person name="Aguilar M."/>
            <person name="Claverie J.M."/>
            <person name="Frickenhaus S."/>
            <person name="Gonzalez K."/>
            <person name="Herman E.K."/>
            <person name="Lin Y.C."/>
            <person name="Napier J."/>
            <person name="Ogata H."/>
            <person name="Sarno A.F."/>
            <person name="Shmutz J."/>
            <person name="Schroeder D."/>
            <person name="de Vargas C."/>
            <person name="Verret F."/>
            <person name="von Dassow P."/>
            <person name="Valentin K."/>
            <person name="Van de Peer Y."/>
            <person name="Wheeler G."/>
            <person name="Dacks J.B."/>
            <person name="Delwiche C.F."/>
            <person name="Dyhrman S.T."/>
            <person name="Glockner G."/>
            <person name="John U."/>
            <person name="Richards T."/>
            <person name="Worden A.Z."/>
            <person name="Zhang X."/>
            <person name="Grigoriev I.V."/>
            <person name="Allen A.E."/>
            <person name="Bidle K."/>
            <person name="Borodovsky M."/>
            <person name="Bowler C."/>
            <person name="Brownlee C."/>
            <person name="Cock J.M."/>
            <person name="Elias M."/>
            <person name="Gladyshev V.N."/>
            <person name="Groth M."/>
            <person name="Guda C."/>
            <person name="Hadaegh A."/>
            <person name="Iglesias-Rodriguez M.D."/>
            <person name="Jenkins J."/>
            <person name="Jones B.M."/>
            <person name="Lawson T."/>
            <person name="Leese F."/>
            <person name="Lindquist E."/>
            <person name="Lobanov A."/>
            <person name="Lomsadze A."/>
            <person name="Malik S.B."/>
            <person name="Marsh M.E."/>
            <person name="Mackinder L."/>
            <person name="Mock T."/>
            <person name="Mueller-Roeber B."/>
            <person name="Pagarete A."/>
            <person name="Parker M."/>
            <person name="Probert I."/>
            <person name="Quesneville H."/>
            <person name="Raines C."/>
            <person name="Rensing S.A."/>
            <person name="Riano-Pachon D.M."/>
            <person name="Richier S."/>
            <person name="Rokitta S."/>
            <person name="Shiraiwa Y."/>
            <person name="Soanes D.M."/>
            <person name="van der Giezen M."/>
            <person name="Wahlund T.M."/>
            <person name="Williams B."/>
            <person name="Wilson W."/>
            <person name="Wolfe G."/>
            <person name="Wurch L.L."/>
        </authorList>
    </citation>
    <scope>NUCLEOTIDE SEQUENCE</scope>
</reference>
<dbReference type="GeneID" id="17251411"/>
<dbReference type="EnsemblProtists" id="EOD05495">
    <property type="protein sequence ID" value="EOD05495"/>
    <property type="gene ID" value="EMIHUDRAFT_199288"/>
</dbReference>
<dbReference type="Gene3D" id="2.20.70.10">
    <property type="match status" value="1"/>
</dbReference>
<dbReference type="Proteomes" id="UP000013827">
    <property type="component" value="Unassembled WGS sequence"/>
</dbReference>
<keyword evidence="3" id="KW-1185">Reference proteome</keyword>
<reference evidence="2" key="2">
    <citation type="submission" date="2024-10" db="UniProtKB">
        <authorList>
            <consortium name="EnsemblProtists"/>
        </authorList>
    </citation>
    <scope>IDENTIFICATION</scope>
</reference>
<dbReference type="AlphaFoldDB" id="A0A0D3I2L0"/>
<organism evidence="2 3">
    <name type="scientific">Emiliania huxleyi (strain CCMP1516)</name>
    <dbReference type="NCBI Taxonomy" id="280463"/>
    <lineage>
        <taxon>Eukaryota</taxon>
        <taxon>Haptista</taxon>
        <taxon>Haptophyta</taxon>
        <taxon>Prymnesiophyceae</taxon>
        <taxon>Isochrysidales</taxon>
        <taxon>Noelaerhabdaceae</taxon>
        <taxon>Emiliania</taxon>
    </lineage>
</organism>
<name>A0A0D3I2L0_EMIH1</name>
<evidence type="ECO:0000313" key="3">
    <source>
        <dbReference type="Proteomes" id="UP000013827"/>
    </source>
</evidence>
<dbReference type="PaxDb" id="2903-EOD05495"/>
<dbReference type="SUPFAM" id="SSF51045">
    <property type="entry name" value="WW domain"/>
    <property type="match status" value="1"/>
</dbReference>
<dbReference type="InterPro" id="IPR036020">
    <property type="entry name" value="WW_dom_sf"/>
</dbReference>
<evidence type="ECO:0000259" key="1">
    <source>
        <dbReference type="PROSITE" id="PS50020"/>
    </source>
</evidence>
<dbReference type="PROSITE" id="PS50020">
    <property type="entry name" value="WW_DOMAIN_2"/>
    <property type="match status" value="1"/>
</dbReference>
<dbReference type="Pfam" id="PF00397">
    <property type="entry name" value="WW"/>
    <property type="match status" value="1"/>
</dbReference>
<accession>A0A0D3I2L0</accession>
<dbReference type="CDD" id="cd00201">
    <property type="entry name" value="WW"/>
    <property type="match status" value="1"/>
</dbReference>
<dbReference type="RefSeq" id="XP_005757924.1">
    <property type="nucleotide sequence ID" value="XM_005757867.1"/>
</dbReference>
<dbReference type="InterPro" id="IPR001202">
    <property type="entry name" value="WW_dom"/>
</dbReference>
<feature type="domain" description="WW" evidence="1">
    <location>
        <begin position="127"/>
        <end position="160"/>
    </location>
</feature>
<proteinExistence type="predicted"/>
<dbReference type="SMART" id="SM00456">
    <property type="entry name" value="WW"/>
    <property type="match status" value="1"/>
</dbReference>
<evidence type="ECO:0000313" key="2">
    <source>
        <dbReference type="EnsemblProtists" id="EOD05495"/>
    </source>
</evidence>
<dbReference type="KEGG" id="ehx:EMIHUDRAFT_199288"/>
<sequence length="160" mass="18089">MQYQQQGGYFEQQGYGQQPQQQGYAQQGYGGQQAGPRVLLYGAQGVVGHDKHIYGREREDYTELPYIVNVGDETVLSRWNMMRPSSFVSRGRGAPWYWVEKGQAQALATGSQICLDASDPEGAVFHGQLRYPWEQQVDPQSGQAYYYNPQTGQSQWEAPL</sequence>
<protein>
    <recommendedName>
        <fullName evidence="1">WW domain-containing protein</fullName>
    </recommendedName>
</protein>
<dbReference type="HOGENOM" id="CLU_1655465_0_0_1"/>